<dbReference type="InterPro" id="IPR013785">
    <property type="entry name" value="Aldolase_TIM"/>
</dbReference>
<dbReference type="HOGENOM" id="CLU_036366_1_0_1"/>
<dbReference type="EnsemblMetazoa" id="RPRC014435-RA">
    <property type="protein sequence ID" value="RPRC014435-PA"/>
    <property type="gene ID" value="RPRC014435"/>
</dbReference>
<proteinExistence type="inferred from homology"/>
<dbReference type="InterPro" id="IPR018155">
    <property type="entry name" value="Hyaluronidase"/>
</dbReference>
<dbReference type="EC" id="3.2.1.35" evidence="4"/>
<keyword evidence="4" id="KW-0326">Glycosidase</keyword>
<dbReference type="OMA" id="DKKNVYR"/>
<dbReference type="eggNOG" id="ENOG502QTUU">
    <property type="taxonomic scope" value="Eukaryota"/>
</dbReference>
<dbReference type="InParanoid" id="T1IDR5"/>
<accession>T1IDR5</accession>
<dbReference type="SUPFAM" id="SSF51445">
    <property type="entry name" value="(Trans)glycosidases"/>
    <property type="match status" value="1"/>
</dbReference>
<keyword evidence="4" id="KW-0378">Hydrolase</keyword>
<evidence type="ECO:0000256" key="2">
    <source>
        <dbReference type="ARBA" id="ARBA00023157"/>
    </source>
</evidence>
<evidence type="ECO:0000256" key="3">
    <source>
        <dbReference type="ARBA" id="ARBA00023180"/>
    </source>
</evidence>
<name>T1IDR5_RHOPR</name>
<dbReference type="EMBL" id="ACPB03016515">
    <property type="status" value="NOT_ANNOTATED_CDS"/>
    <property type="molecule type" value="Genomic_DNA"/>
</dbReference>
<evidence type="ECO:0000256" key="4">
    <source>
        <dbReference type="RuleBase" id="RU610713"/>
    </source>
</evidence>
<evidence type="ECO:0000256" key="1">
    <source>
        <dbReference type="ARBA" id="ARBA00008871"/>
    </source>
</evidence>
<dbReference type="Proteomes" id="UP000015103">
    <property type="component" value="Unassembled WGS sequence"/>
</dbReference>
<comment type="catalytic activity">
    <reaction evidence="4">
        <text>Random hydrolysis of (1-&gt;4)-linkages between N-acetyl-beta-D-glucosamine and D-glucuronate residues in hyaluronate.</text>
        <dbReference type="EC" id="3.2.1.35"/>
    </reaction>
</comment>
<reference evidence="5" key="1">
    <citation type="submission" date="2015-05" db="UniProtKB">
        <authorList>
            <consortium name="EnsemblMetazoa"/>
        </authorList>
    </citation>
    <scope>IDENTIFICATION</scope>
</reference>
<protein>
    <recommendedName>
        <fullName evidence="4">Hyaluronidase</fullName>
        <ecNumber evidence="4">3.2.1.35</ecNumber>
    </recommendedName>
</protein>
<dbReference type="InterPro" id="IPR017853">
    <property type="entry name" value="GH"/>
</dbReference>
<dbReference type="PRINTS" id="PR00846">
    <property type="entry name" value="GLHYDRLASE56"/>
</dbReference>
<dbReference type="AlphaFoldDB" id="T1IDR5"/>
<keyword evidence="2" id="KW-1015">Disulfide bond</keyword>
<keyword evidence="3" id="KW-0325">Glycoprotein</keyword>
<dbReference type="GO" id="GO:0030214">
    <property type="term" value="P:hyaluronan catabolic process"/>
    <property type="evidence" value="ECO:0007669"/>
    <property type="project" value="TreeGrafter"/>
</dbReference>
<evidence type="ECO:0000313" key="6">
    <source>
        <dbReference type="Proteomes" id="UP000015103"/>
    </source>
</evidence>
<organism evidence="5 6">
    <name type="scientific">Rhodnius prolixus</name>
    <name type="common">Triatomid bug</name>
    <dbReference type="NCBI Taxonomy" id="13249"/>
    <lineage>
        <taxon>Eukaryota</taxon>
        <taxon>Metazoa</taxon>
        <taxon>Ecdysozoa</taxon>
        <taxon>Arthropoda</taxon>
        <taxon>Hexapoda</taxon>
        <taxon>Insecta</taxon>
        <taxon>Pterygota</taxon>
        <taxon>Neoptera</taxon>
        <taxon>Paraneoptera</taxon>
        <taxon>Hemiptera</taxon>
        <taxon>Heteroptera</taxon>
        <taxon>Panheteroptera</taxon>
        <taxon>Cimicomorpha</taxon>
        <taxon>Reduviidae</taxon>
        <taxon>Triatominae</taxon>
        <taxon>Rhodnius</taxon>
    </lineage>
</organism>
<comment type="similarity">
    <text evidence="1 4">Belongs to the glycosyl hydrolase 56 family.</text>
</comment>
<dbReference type="STRING" id="13249.T1IDR5"/>
<keyword evidence="6" id="KW-1185">Reference proteome</keyword>
<evidence type="ECO:0000313" key="5">
    <source>
        <dbReference type="EnsemblMetazoa" id="RPRC014435-PA"/>
    </source>
</evidence>
<sequence>MLFSITTSRLINEKGNKYSIYWNVPTFQCHKYGYNFTNLTDYGIIQNTADKFQGDRIAIMYDPGYYPAIIDGKFRNGGVPQEGNLSKHLVLFKKDLEKAVPDPNFKGIGIIDFERWRPIYRENWASLDIYRQVSKEIEAKKHPELSKSAIEKKAARRFEKYAFSFFNDTLALAIELRPKAKWGYYAFPYCFNFTPKNAQKECTNVVKEDNNRSTWMYKTGTSIFPSVYLPQNKLSEKKKAQLIEYRILESIRITEMSGTKLSVLPYVHYKYTDTHAFLSK</sequence>
<dbReference type="VEuPathDB" id="VectorBase:RPRC014435"/>
<dbReference type="Gene3D" id="3.20.20.70">
    <property type="entry name" value="Aldolase class I"/>
    <property type="match status" value="1"/>
</dbReference>
<dbReference type="InterPro" id="IPR001329">
    <property type="entry name" value="Venom_Hyaluronidase"/>
</dbReference>
<dbReference type="PANTHER" id="PTHR11769:SF35">
    <property type="entry name" value="HYALURONIDASE"/>
    <property type="match status" value="1"/>
</dbReference>
<dbReference type="GO" id="GO:0005975">
    <property type="term" value="P:carbohydrate metabolic process"/>
    <property type="evidence" value="ECO:0007669"/>
    <property type="project" value="InterPro"/>
</dbReference>
<dbReference type="GO" id="GO:0006952">
    <property type="term" value="P:defense response"/>
    <property type="evidence" value="ECO:0007669"/>
    <property type="project" value="InterPro"/>
</dbReference>
<dbReference type="PRINTS" id="PR00847">
    <property type="entry name" value="HYALURONDASE"/>
</dbReference>
<dbReference type="Pfam" id="PF01630">
    <property type="entry name" value="Glyco_hydro_56"/>
    <property type="match status" value="1"/>
</dbReference>
<dbReference type="PANTHER" id="PTHR11769">
    <property type="entry name" value="HYALURONIDASE"/>
    <property type="match status" value="1"/>
</dbReference>
<dbReference type="GO" id="GO:0004415">
    <property type="term" value="F:hyalurononglucosaminidase activity"/>
    <property type="evidence" value="ECO:0007669"/>
    <property type="project" value="UniProtKB-UniRule"/>
</dbReference>